<dbReference type="STRING" id="71717.A0A4Y7SCZ8"/>
<comment type="caution">
    <text evidence="3">The sequence shown here is derived from an EMBL/GenBank/DDBJ whole genome shotgun (WGS) entry which is preliminary data.</text>
</comment>
<gene>
    <name evidence="3" type="ORF">FA13DRAFT_1780499</name>
</gene>
<dbReference type="InterPro" id="IPR011990">
    <property type="entry name" value="TPR-like_helical_dom_sf"/>
</dbReference>
<name>A0A4Y7SCZ8_COPMI</name>
<dbReference type="SUPFAM" id="SSF48452">
    <property type="entry name" value="TPR-like"/>
    <property type="match status" value="2"/>
</dbReference>
<evidence type="ECO:0000313" key="3">
    <source>
        <dbReference type="EMBL" id="TEB19620.1"/>
    </source>
</evidence>
<feature type="region of interest" description="Disordered" evidence="1">
    <location>
        <begin position="1"/>
        <end position="59"/>
    </location>
</feature>
<sequence length="1630" mass="181285">MSTAKGHKAADETRISARGSEQSAAEHEEDNSAATFTVSAPKYRTRKRSPRSTHDMAELDRMSEVECAVISSPRCRRAKPTRSLSKGPSGASGSGESGSSRLCLANIIFKSSEEGIEGGPAVHITEMWIPGLGGGDTENRYSVSKISSRYWRVDGYVELPRQGHRVECVLKGESGEEVEAIHLGCAQPGEKELSLSQEPGKSIEAIQFWDVVTIPFDLVTQPMSLLPDDLVLALSMINYTEPESMGRLSDLSEATCTLQRAVDLTCDDDPSYPNRLCELGSLLCYRFALMCDVEDIADAISFQEKSVQLTPEHHTCLPDRLYALAESCHYCYKRTGDLGDLDESISAVRRAVELCPGSHVGLPGFYAKLGELLSHLFEHSGQPEYLSKAISARERSVELAPEGHESLPNWLSDLGGSFESRFNISEDLEDIEEAISIRRRALKYAPADHPDRPWYLGDLGLSLYRRFQRSGVLEDITEAVSLQRQAVDLIPEGHTNLAFLLDSLGICLRSRFDRTGDLEDITEAVSSQRKAVNMTPEDHPDLPTYLNNLSLCLLPRLVRTNNLEDIMEAVESQRRAVDLTPELDPKLPTYLSSLALFLRLQFEKTEKLGDIAEAILVQRRVTDFTTDRGTKLPMDLNNLSLCLRLRFESTGDLEDIAQAVSVQRKAVSLTSEDHPSLPFFLNSLSHCLYSQFEYTSDLNDIAEAVTFQRRAVDLVSEDQPHLPSFLDNLTLYLRSRFEKTGNHGDITEAVLSQHRAVDLTSDQDTKLPTYLNNLSLSLRLRFEHTQTGQNLGDITEAISLQRKAICLSSEARPDLPFFLGVLCLCLHSEFEHTGELEKIVEAASIQRRAINLVSDDHPHLPFFLDNLSLCLRSQFEPSATAYTLVLENTGDLQDITEAILLQRRVVDRTPEGDPSFPVVLHTLNNCLHARFHHTGDLQDITEAISIHRRVMHLIPKGDTSARLRIRTLAIPIYYRFQHTGNLEDITEAIAEQRRTVYLIPESHARLPACLHTLGLFLCRRTLWKPSQRSGKALKLTPEGHATIPLWINNLSGSVYYMFQKAGDPRDIDEAISLQRRALDLLPDGHIGIPRQLSNLGLFVLSRSEYAGLYTVPRFKISDMRYQHSNELLHLTPEGHARLPSRVTNLADSISARYQVTGNAQDLDTCISSYRTAATSSFGAPRITLRAALKTPYGRGDENSTMQRRLPDDHDLTWDSSDKISLENDARNHIRLAREWDELLAKVRGAPGFKEFLRPLGCSTIMEYLPVSGAVVVINVHDSRCDAIALAAGSNAPIHIQLPNFTLQKAKRSALMAYVSGVKVQRLRMAPVPQGEWLGPYRRVKVAEDGVCMLLHGLWEEVVKPILEAVGFFNLKESNSSGPLSFLPLHAAGIYRGIQMESISDYVVSSYIPSVTALTQRVKHDHQIGEGVSGLFLTAQPKAPGAVTIPGTTKEVASIYAKATAYGLRVIKQEGDAVSADECLEFMDRFSSIHLACHASQNAAEPLQSRFRFHKGTLDLATIMRKNLKNADLAFLSACQTSTGEETLSDEAVHLAAGMLAAGYRRVVATMWQIKDSHAPGVADDFYEYLWTHRAEGSSSQFDGTMSAHALHHAIEQLRGLRCTIVAWSNFDFGF</sequence>
<dbReference type="Pfam" id="PF13374">
    <property type="entry name" value="TPR_10"/>
    <property type="match status" value="1"/>
</dbReference>
<evidence type="ECO:0000259" key="2">
    <source>
        <dbReference type="Pfam" id="PF12770"/>
    </source>
</evidence>
<dbReference type="Proteomes" id="UP000298030">
    <property type="component" value="Unassembled WGS sequence"/>
</dbReference>
<feature type="domain" description="CHAT" evidence="2">
    <location>
        <begin position="1376"/>
        <end position="1618"/>
    </location>
</feature>
<organism evidence="3 4">
    <name type="scientific">Coprinellus micaceus</name>
    <name type="common">Glistening ink-cap mushroom</name>
    <name type="synonym">Coprinus micaceus</name>
    <dbReference type="NCBI Taxonomy" id="71717"/>
    <lineage>
        <taxon>Eukaryota</taxon>
        <taxon>Fungi</taxon>
        <taxon>Dikarya</taxon>
        <taxon>Basidiomycota</taxon>
        <taxon>Agaricomycotina</taxon>
        <taxon>Agaricomycetes</taxon>
        <taxon>Agaricomycetidae</taxon>
        <taxon>Agaricales</taxon>
        <taxon>Agaricineae</taxon>
        <taxon>Psathyrellaceae</taxon>
        <taxon>Coprinellus</taxon>
    </lineage>
</organism>
<dbReference type="PANTHER" id="PTHR19959">
    <property type="entry name" value="KINESIN LIGHT CHAIN"/>
    <property type="match status" value="1"/>
</dbReference>
<dbReference type="Gene3D" id="1.25.40.10">
    <property type="entry name" value="Tetratricopeptide repeat domain"/>
    <property type="match status" value="3"/>
</dbReference>
<dbReference type="PANTHER" id="PTHR19959:SF119">
    <property type="entry name" value="FUNGAL LIPASE-LIKE DOMAIN-CONTAINING PROTEIN"/>
    <property type="match status" value="1"/>
</dbReference>
<keyword evidence="4" id="KW-1185">Reference proteome</keyword>
<accession>A0A4Y7SCZ8</accession>
<proteinExistence type="predicted"/>
<evidence type="ECO:0000256" key="1">
    <source>
        <dbReference type="SAM" id="MobiDB-lite"/>
    </source>
</evidence>
<dbReference type="Pfam" id="PF12770">
    <property type="entry name" value="CHAT"/>
    <property type="match status" value="1"/>
</dbReference>
<dbReference type="EMBL" id="QPFP01000182">
    <property type="protein sequence ID" value="TEB19620.1"/>
    <property type="molecule type" value="Genomic_DNA"/>
</dbReference>
<evidence type="ECO:0000313" key="4">
    <source>
        <dbReference type="Proteomes" id="UP000298030"/>
    </source>
</evidence>
<dbReference type="OrthoDB" id="9991317at2759"/>
<dbReference type="InterPro" id="IPR024983">
    <property type="entry name" value="CHAT_dom"/>
</dbReference>
<protein>
    <recommendedName>
        <fullName evidence="2">CHAT domain-containing protein</fullName>
    </recommendedName>
</protein>
<reference evidence="3 4" key="1">
    <citation type="journal article" date="2019" name="Nat. Ecol. Evol.">
        <title>Megaphylogeny resolves global patterns of mushroom evolution.</title>
        <authorList>
            <person name="Varga T."/>
            <person name="Krizsan K."/>
            <person name="Foldi C."/>
            <person name="Dima B."/>
            <person name="Sanchez-Garcia M."/>
            <person name="Sanchez-Ramirez S."/>
            <person name="Szollosi G.J."/>
            <person name="Szarkandi J.G."/>
            <person name="Papp V."/>
            <person name="Albert L."/>
            <person name="Andreopoulos W."/>
            <person name="Angelini C."/>
            <person name="Antonin V."/>
            <person name="Barry K.W."/>
            <person name="Bougher N.L."/>
            <person name="Buchanan P."/>
            <person name="Buyck B."/>
            <person name="Bense V."/>
            <person name="Catcheside P."/>
            <person name="Chovatia M."/>
            <person name="Cooper J."/>
            <person name="Damon W."/>
            <person name="Desjardin D."/>
            <person name="Finy P."/>
            <person name="Geml J."/>
            <person name="Haridas S."/>
            <person name="Hughes K."/>
            <person name="Justo A."/>
            <person name="Karasinski D."/>
            <person name="Kautmanova I."/>
            <person name="Kiss B."/>
            <person name="Kocsube S."/>
            <person name="Kotiranta H."/>
            <person name="LaButti K.M."/>
            <person name="Lechner B.E."/>
            <person name="Liimatainen K."/>
            <person name="Lipzen A."/>
            <person name="Lukacs Z."/>
            <person name="Mihaltcheva S."/>
            <person name="Morgado L.N."/>
            <person name="Niskanen T."/>
            <person name="Noordeloos M.E."/>
            <person name="Ohm R.A."/>
            <person name="Ortiz-Santana B."/>
            <person name="Ovrebo C."/>
            <person name="Racz N."/>
            <person name="Riley R."/>
            <person name="Savchenko A."/>
            <person name="Shiryaev A."/>
            <person name="Soop K."/>
            <person name="Spirin V."/>
            <person name="Szebenyi C."/>
            <person name="Tomsovsky M."/>
            <person name="Tulloss R.E."/>
            <person name="Uehling J."/>
            <person name="Grigoriev I.V."/>
            <person name="Vagvolgyi C."/>
            <person name="Papp T."/>
            <person name="Martin F.M."/>
            <person name="Miettinen O."/>
            <person name="Hibbett D.S."/>
            <person name="Nagy L.G."/>
        </authorList>
    </citation>
    <scope>NUCLEOTIDE SEQUENCE [LARGE SCALE GENOMIC DNA]</scope>
    <source>
        <strain evidence="3 4">FP101781</strain>
    </source>
</reference>
<feature type="region of interest" description="Disordered" evidence="1">
    <location>
        <begin position="76"/>
        <end position="98"/>
    </location>
</feature>